<sequence>MSTLTTTGLAIKAKASRERKRETSHGVVEAMETRQATIPTKIKNVATTALMEEDEAVNNQKPNGGLPCFANFNSMDLEQTSELASSSPP</sequence>
<name>A0ABR2R4H3_9ROSI</name>
<accession>A0ABR2R4H3</accession>
<feature type="compositionally biased region" description="Basic and acidic residues" evidence="1">
    <location>
        <begin position="15"/>
        <end position="24"/>
    </location>
</feature>
<evidence type="ECO:0000313" key="3">
    <source>
        <dbReference type="Proteomes" id="UP001396334"/>
    </source>
</evidence>
<proteinExistence type="predicted"/>
<protein>
    <submittedName>
        <fullName evidence="2">Uncharacterized protein</fullName>
    </submittedName>
</protein>
<evidence type="ECO:0000313" key="2">
    <source>
        <dbReference type="EMBL" id="KAK9007848.1"/>
    </source>
</evidence>
<organism evidence="2 3">
    <name type="scientific">Hibiscus sabdariffa</name>
    <name type="common">roselle</name>
    <dbReference type="NCBI Taxonomy" id="183260"/>
    <lineage>
        <taxon>Eukaryota</taxon>
        <taxon>Viridiplantae</taxon>
        <taxon>Streptophyta</taxon>
        <taxon>Embryophyta</taxon>
        <taxon>Tracheophyta</taxon>
        <taxon>Spermatophyta</taxon>
        <taxon>Magnoliopsida</taxon>
        <taxon>eudicotyledons</taxon>
        <taxon>Gunneridae</taxon>
        <taxon>Pentapetalae</taxon>
        <taxon>rosids</taxon>
        <taxon>malvids</taxon>
        <taxon>Malvales</taxon>
        <taxon>Malvaceae</taxon>
        <taxon>Malvoideae</taxon>
        <taxon>Hibiscus</taxon>
    </lineage>
</organism>
<feature type="region of interest" description="Disordered" evidence="1">
    <location>
        <begin position="1"/>
        <end position="26"/>
    </location>
</feature>
<comment type="caution">
    <text evidence="2">The sequence shown here is derived from an EMBL/GenBank/DDBJ whole genome shotgun (WGS) entry which is preliminary data.</text>
</comment>
<dbReference type="EMBL" id="JBBPBN010000026">
    <property type="protein sequence ID" value="KAK9007848.1"/>
    <property type="molecule type" value="Genomic_DNA"/>
</dbReference>
<keyword evidence="3" id="KW-1185">Reference proteome</keyword>
<reference evidence="2 3" key="1">
    <citation type="journal article" date="2024" name="G3 (Bethesda)">
        <title>Genome assembly of Hibiscus sabdariffa L. provides insights into metabolisms of medicinal natural products.</title>
        <authorList>
            <person name="Kim T."/>
        </authorList>
    </citation>
    <scope>NUCLEOTIDE SEQUENCE [LARGE SCALE GENOMIC DNA]</scope>
    <source>
        <strain evidence="2">TK-2024</strain>
        <tissue evidence="2">Old leaves</tissue>
    </source>
</reference>
<gene>
    <name evidence="2" type="ORF">V6N11_074764</name>
</gene>
<evidence type="ECO:0000256" key="1">
    <source>
        <dbReference type="SAM" id="MobiDB-lite"/>
    </source>
</evidence>
<dbReference type="Proteomes" id="UP001396334">
    <property type="component" value="Unassembled WGS sequence"/>
</dbReference>